<evidence type="ECO:0000256" key="2">
    <source>
        <dbReference type="SAM" id="Phobius"/>
    </source>
</evidence>
<keyword evidence="4" id="KW-1185">Reference proteome</keyword>
<organism evidence="3 4">
    <name type="scientific">Chaetoceros tenuissimus</name>
    <dbReference type="NCBI Taxonomy" id="426638"/>
    <lineage>
        <taxon>Eukaryota</taxon>
        <taxon>Sar</taxon>
        <taxon>Stramenopiles</taxon>
        <taxon>Ochrophyta</taxon>
        <taxon>Bacillariophyta</taxon>
        <taxon>Coscinodiscophyceae</taxon>
        <taxon>Chaetocerotophycidae</taxon>
        <taxon>Chaetocerotales</taxon>
        <taxon>Chaetocerotaceae</taxon>
        <taxon>Chaetoceros</taxon>
    </lineage>
</organism>
<protein>
    <submittedName>
        <fullName evidence="3">Uncharacterized protein</fullName>
    </submittedName>
</protein>
<keyword evidence="2" id="KW-1133">Transmembrane helix</keyword>
<keyword evidence="2" id="KW-0472">Membrane</keyword>
<dbReference type="AlphaFoldDB" id="A0AAD3GYZ4"/>
<feature type="transmembrane region" description="Helical" evidence="2">
    <location>
        <begin position="68"/>
        <end position="91"/>
    </location>
</feature>
<feature type="transmembrane region" description="Helical" evidence="2">
    <location>
        <begin position="103"/>
        <end position="123"/>
    </location>
</feature>
<accession>A0AAD3GYZ4</accession>
<proteinExistence type="predicted"/>
<comment type="caution">
    <text evidence="3">The sequence shown here is derived from an EMBL/GenBank/DDBJ whole genome shotgun (WGS) entry which is preliminary data.</text>
</comment>
<evidence type="ECO:0000256" key="1">
    <source>
        <dbReference type="SAM" id="MobiDB-lite"/>
    </source>
</evidence>
<feature type="compositionally biased region" description="Basic and acidic residues" evidence="1">
    <location>
        <begin position="11"/>
        <end position="21"/>
    </location>
</feature>
<reference evidence="3 4" key="1">
    <citation type="journal article" date="2021" name="Sci. Rep.">
        <title>The genome of the diatom Chaetoceros tenuissimus carries an ancient integrated fragment of an extant virus.</title>
        <authorList>
            <person name="Hongo Y."/>
            <person name="Kimura K."/>
            <person name="Takaki Y."/>
            <person name="Yoshida Y."/>
            <person name="Baba S."/>
            <person name="Kobayashi G."/>
            <person name="Nagasaki K."/>
            <person name="Hano T."/>
            <person name="Tomaru Y."/>
        </authorList>
    </citation>
    <scope>NUCLEOTIDE SEQUENCE [LARGE SCALE GENOMIC DNA]</scope>
    <source>
        <strain evidence="3 4">NIES-3715</strain>
    </source>
</reference>
<evidence type="ECO:0000313" key="3">
    <source>
        <dbReference type="EMBL" id="GFH44120.1"/>
    </source>
</evidence>
<dbReference type="Proteomes" id="UP001054902">
    <property type="component" value="Unassembled WGS sequence"/>
</dbReference>
<evidence type="ECO:0000313" key="4">
    <source>
        <dbReference type="Proteomes" id="UP001054902"/>
    </source>
</evidence>
<keyword evidence="2" id="KW-0812">Transmembrane</keyword>
<feature type="region of interest" description="Disordered" evidence="1">
    <location>
        <begin position="1"/>
        <end position="26"/>
    </location>
</feature>
<sequence>MPNPQMNPPTKDIEQGKKDTNVDDPVDSNKGVGANICCCDTRVASITWFSISLILEAVGLVSVFTNRVIWWAAIVDVAFLILTIVGLVGSAKVKKSMAKAGQVGYIIKAVLCAIGIIAFIAVWGSILSDLLSSYDAESYNSVLAYVLAVAISYFIFMVVGAVVVGKFVKEIDGGIFINSE</sequence>
<dbReference type="EMBL" id="BLLK01000019">
    <property type="protein sequence ID" value="GFH44120.1"/>
    <property type="molecule type" value="Genomic_DNA"/>
</dbReference>
<gene>
    <name evidence="3" type="ORF">CTEN210_00594</name>
</gene>
<feature type="transmembrane region" description="Helical" evidence="2">
    <location>
        <begin position="143"/>
        <end position="164"/>
    </location>
</feature>
<name>A0AAD3GYZ4_9STRA</name>